<proteinExistence type="inferred from homology"/>
<dbReference type="Proteomes" id="UP001235840">
    <property type="component" value="Unassembled WGS sequence"/>
</dbReference>
<organism evidence="6 7">
    <name type="scientific">Caldalkalibacillus horti</name>
    <dbReference type="NCBI Taxonomy" id="77523"/>
    <lineage>
        <taxon>Bacteria</taxon>
        <taxon>Bacillati</taxon>
        <taxon>Bacillota</taxon>
        <taxon>Bacilli</taxon>
        <taxon>Bacillales</taxon>
        <taxon>Bacillaceae</taxon>
        <taxon>Caldalkalibacillus</taxon>
    </lineage>
</organism>
<gene>
    <name evidence="6" type="ORF">J2S11_000879</name>
</gene>
<keyword evidence="7" id="KW-1185">Reference proteome</keyword>
<dbReference type="InterPro" id="IPR000887">
    <property type="entry name" value="Aldlse_KDPG_KHG"/>
</dbReference>
<sequence length="222" mass="23645">MHNKASDLQMLTESGVIAVIRRVPIESIERLADSLVQGGVTGLEVTVDTPGAFEAITKLRQKLEGKAIVGAGTVLDSESAVRAIQSGAQFIFSPSVHQSVIRATLRYGRIAVPGVFTPTELVQALEWGADMVKLFPASNLGPGFVKDLKAPFPHVGIVPTGGVNLENVSAYFEAGASAVGVGSNLVHAKAKTDEDFNKVQEIAVQYVAKIKQAREQRVKSRL</sequence>
<dbReference type="NCBIfam" id="TIGR01182">
    <property type="entry name" value="eda"/>
    <property type="match status" value="1"/>
</dbReference>
<evidence type="ECO:0000256" key="2">
    <source>
        <dbReference type="ARBA" id="ARBA00006906"/>
    </source>
</evidence>
<evidence type="ECO:0000313" key="7">
    <source>
        <dbReference type="Proteomes" id="UP001235840"/>
    </source>
</evidence>
<dbReference type="Gene3D" id="3.20.20.70">
    <property type="entry name" value="Aldolase class I"/>
    <property type="match status" value="1"/>
</dbReference>
<accession>A0ABT9VVF5</accession>
<protein>
    <submittedName>
        <fullName evidence="6">2-dehydro-3-deoxyphosphogluconate aldolase/(4S)-4-hydroxy-2-oxoglutarate aldolase</fullName>
        <ecNumber evidence="6">4.1.2.14</ecNumber>
        <ecNumber evidence="6">4.1.3.42</ecNumber>
    </submittedName>
</protein>
<evidence type="ECO:0000256" key="5">
    <source>
        <dbReference type="ARBA" id="ARBA00023277"/>
    </source>
</evidence>
<evidence type="ECO:0000256" key="4">
    <source>
        <dbReference type="ARBA" id="ARBA00023239"/>
    </source>
</evidence>
<dbReference type="RefSeq" id="WP_307391402.1">
    <property type="nucleotide sequence ID" value="NZ_BAAADK010000010.1"/>
</dbReference>
<comment type="subunit">
    <text evidence="3">Homotrimer.</text>
</comment>
<comment type="caution">
    <text evidence="6">The sequence shown here is derived from an EMBL/GenBank/DDBJ whole genome shotgun (WGS) entry which is preliminary data.</text>
</comment>
<dbReference type="InterPro" id="IPR013785">
    <property type="entry name" value="Aldolase_TIM"/>
</dbReference>
<comment type="similarity">
    <text evidence="2">Belongs to the KHG/KDPG aldolase family.</text>
</comment>
<dbReference type="CDD" id="cd00452">
    <property type="entry name" value="KDPG_aldolase"/>
    <property type="match status" value="1"/>
</dbReference>
<keyword evidence="5" id="KW-0119">Carbohydrate metabolism</keyword>
<dbReference type="PANTHER" id="PTHR30246:SF1">
    <property type="entry name" value="2-DEHYDRO-3-DEOXY-6-PHOSPHOGALACTONATE ALDOLASE-RELATED"/>
    <property type="match status" value="1"/>
</dbReference>
<dbReference type="EC" id="4.1.3.42" evidence="6"/>
<dbReference type="EC" id="4.1.2.14" evidence="6"/>
<dbReference type="SUPFAM" id="SSF51569">
    <property type="entry name" value="Aldolase"/>
    <property type="match status" value="1"/>
</dbReference>
<keyword evidence="4 6" id="KW-0456">Lyase</keyword>
<dbReference type="EMBL" id="JAUSTY010000003">
    <property type="protein sequence ID" value="MDQ0164979.1"/>
    <property type="molecule type" value="Genomic_DNA"/>
</dbReference>
<name>A0ABT9VVF5_9BACI</name>
<dbReference type="GO" id="GO:0008675">
    <property type="term" value="F:2-dehydro-3-deoxy-phosphogluconate aldolase activity"/>
    <property type="evidence" value="ECO:0007669"/>
    <property type="project" value="UniProtKB-EC"/>
</dbReference>
<dbReference type="Pfam" id="PF01081">
    <property type="entry name" value="Aldolase"/>
    <property type="match status" value="1"/>
</dbReference>
<dbReference type="PROSITE" id="PS00160">
    <property type="entry name" value="ALDOLASE_KDPG_KHG_2"/>
    <property type="match status" value="1"/>
</dbReference>
<dbReference type="InterPro" id="IPR031338">
    <property type="entry name" value="KDPG/KHG_AS_2"/>
</dbReference>
<dbReference type="PANTHER" id="PTHR30246">
    <property type="entry name" value="2-KETO-3-DEOXY-6-PHOSPHOGLUCONATE ALDOLASE"/>
    <property type="match status" value="1"/>
</dbReference>
<dbReference type="GO" id="GO:0106009">
    <property type="term" value="F:(4S)-4-hydroxy-2-oxoglutarate aldolase activity"/>
    <property type="evidence" value="ECO:0007669"/>
    <property type="project" value="UniProtKB-EC"/>
</dbReference>
<evidence type="ECO:0000256" key="1">
    <source>
        <dbReference type="ARBA" id="ARBA00004761"/>
    </source>
</evidence>
<reference evidence="6 7" key="1">
    <citation type="submission" date="2023-07" db="EMBL/GenBank/DDBJ databases">
        <title>Genomic Encyclopedia of Type Strains, Phase IV (KMG-IV): sequencing the most valuable type-strain genomes for metagenomic binning, comparative biology and taxonomic classification.</title>
        <authorList>
            <person name="Goeker M."/>
        </authorList>
    </citation>
    <scope>NUCLEOTIDE SEQUENCE [LARGE SCALE GENOMIC DNA]</scope>
    <source>
        <strain evidence="6 7">DSM 12751</strain>
    </source>
</reference>
<comment type="pathway">
    <text evidence="1">Carbohydrate acid metabolism.</text>
</comment>
<evidence type="ECO:0000256" key="3">
    <source>
        <dbReference type="ARBA" id="ARBA00011233"/>
    </source>
</evidence>
<evidence type="ECO:0000313" key="6">
    <source>
        <dbReference type="EMBL" id="MDQ0164979.1"/>
    </source>
</evidence>